<proteinExistence type="predicted"/>
<dbReference type="GeneID" id="112693875"/>
<dbReference type="Proteomes" id="UP000694846">
    <property type="component" value="Unplaced"/>
</dbReference>
<protein>
    <submittedName>
        <fullName evidence="3 4">Uncharacterized protein LOC112693875</fullName>
    </submittedName>
</protein>
<sequence length="487" mass="53512">MWSKTVNFSVACLWLLTIANFQSDSTALEVTQEDIRTVLYSFGHSLRENVDKLERHERREKQSSDQIQNMLLTIVNKQREQFADNKVLETTLKGLEESIHMLTDIETNEEAASRSSTKSMLESLEQHMAADGADLKSILKAEKQATNRLYESLGSQLTTVSEQVKALQSRLDSLERAPKSQVSNDAIYELLQKMAAERSAPRPVGGEQDPAANTTWQLVQETKHAVVEAVQSLTGRLDDSDRRREACDATIAEMAKSTRAFQADAQKSFQSVLDGVKTLSDVEKVLVQTADHVLDTKRRIEYGTHQILTDVTAAVNDRSKELNESVNAAVGLAVDTVLSAQSAGMANLSVKIETEISQVWRQIGIMYQTLTDSAATLTALHNQTDAFVNSTAVSVNGMNSKVSAIGGRMTEVDENLNYLLGRLSLVTQEFKEIKIGLGDALESIRVGLQTVQGNKPTVDLGPGPNPIDDEPLSAENINLSKTVYTVS</sequence>
<dbReference type="AlphaFoldDB" id="A0A8B8GQL8"/>
<dbReference type="RefSeq" id="XP_025424906.1">
    <property type="nucleotide sequence ID" value="XM_025569121.1"/>
</dbReference>
<feature type="chain" id="PRO_5044666633" evidence="1">
    <location>
        <begin position="28"/>
        <end position="487"/>
    </location>
</feature>
<dbReference type="GO" id="GO:0005886">
    <property type="term" value="C:plasma membrane"/>
    <property type="evidence" value="ECO:0007669"/>
    <property type="project" value="TreeGrafter"/>
</dbReference>
<gene>
    <name evidence="3 4" type="primary">LOC112693875</name>
</gene>
<accession>A0A8B8GQL8</accession>
<evidence type="ECO:0000256" key="1">
    <source>
        <dbReference type="SAM" id="SignalP"/>
    </source>
</evidence>
<organism evidence="2 4">
    <name type="scientific">Sipha flava</name>
    <name type="common">yellow sugarcane aphid</name>
    <dbReference type="NCBI Taxonomy" id="143950"/>
    <lineage>
        <taxon>Eukaryota</taxon>
        <taxon>Metazoa</taxon>
        <taxon>Ecdysozoa</taxon>
        <taxon>Arthropoda</taxon>
        <taxon>Hexapoda</taxon>
        <taxon>Insecta</taxon>
        <taxon>Pterygota</taxon>
        <taxon>Neoptera</taxon>
        <taxon>Paraneoptera</taxon>
        <taxon>Hemiptera</taxon>
        <taxon>Sternorrhyncha</taxon>
        <taxon>Aphidomorpha</taxon>
        <taxon>Aphidoidea</taxon>
        <taxon>Aphididae</taxon>
        <taxon>Sipha</taxon>
    </lineage>
</organism>
<dbReference type="PANTHER" id="PTHR39960:SF1">
    <property type="entry name" value="LD34147P"/>
    <property type="match status" value="1"/>
</dbReference>
<dbReference type="OrthoDB" id="8190635at2759"/>
<keyword evidence="1" id="KW-0732">Signal</keyword>
<dbReference type="PANTHER" id="PTHR39960">
    <property type="entry name" value="LD34147P"/>
    <property type="match status" value="1"/>
</dbReference>
<evidence type="ECO:0000313" key="3">
    <source>
        <dbReference type="RefSeq" id="XP_025424905.1"/>
    </source>
</evidence>
<evidence type="ECO:0000313" key="2">
    <source>
        <dbReference type="Proteomes" id="UP000694846"/>
    </source>
</evidence>
<feature type="signal peptide" evidence="1">
    <location>
        <begin position="1"/>
        <end position="27"/>
    </location>
</feature>
<keyword evidence="2" id="KW-1185">Reference proteome</keyword>
<evidence type="ECO:0000313" key="4">
    <source>
        <dbReference type="RefSeq" id="XP_025424906.1"/>
    </source>
</evidence>
<dbReference type="RefSeq" id="XP_025424905.1">
    <property type="nucleotide sequence ID" value="XM_025569120.1"/>
</dbReference>
<reference evidence="3 4" key="1">
    <citation type="submission" date="2025-04" db="UniProtKB">
        <authorList>
            <consortium name="RefSeq"/>
        </authorList>
    </citation>
    <scope>IDENTIFICATION</scope>
    <source>
        <tissue evidence="3 4">Whole body</tissue>
    </source>
</reference>
<name>A0A8B8GQL8_9HEMI</name>